<evidence type="ECO:0000313" key="2">
    <source>
        <dbReference type="Proteomes" id="UP000295668"/>
    </source>
</evidence>
<sequence length="79" mass="8812">MKIEIKIQTGAEKNNAKTDNGKIPFNPAVTISSCGNRLAIEVNIQAMIIHTRLAITALKNNFQLDIFEVSAFKLENKRI</sequence>
<dbReference type="AlphaFoldDB" id="A0A4R5MMS7"/>
<dbReference type="EMBL" id="SJCY01000004">
    <property type="protein sequence ID" value="TDG36439.1"/>
    <property type="molecule type" value="Genomic_DNA"/>
</dbReference>
<keyword evidence="2" id="KW-1185">Reference proteome</keyword>
<gene>
    <name evidence="1" type="ORF">EZJ43_07935</name>
</gene>
<reference evidence="1 2" key="1">
    <citation type="submission" date="2019-02" db="EMBL/GenBank/DDBJ databases">
        <title>Pedobacter sp. nov., a novel speices isolated from soil of pinguins habitat in Antarcitica.</title>
        <authorList>
            <person name="He R.-H."/>
        </authorList>
    </citation>
    <scope>NUCLEOTIDE SEQUENCE [LARGE SCALE GENOMIC DNA]</scope>
    <source>
        <strain evidence="1 2">E01020</strain>
    </source>
</reference>
<proteinExistence type="predicted"/>
<organism evidence="1 2">
    <name type="scientific">Pedobacter changchengzhani</name>
    <dbReference type="NCBI Taxonomy" id="2529274"/>
    <lineage>
        <taxon>Bacteria</taxon>
        <taxon>Pseudomonadati</taxon>
        <taxon>Bacteroidota</taxon>
        <taxon>Sphingobacteriia</taxon>
        <taxon>Sphingobacteriales</taxon>
        <taxon>Sphingobacteriaceae</taxon>
        <taxon>Pedobacter</taxon>
    </lineage>
</organism>
<name>A0A4R5MMS7_9SPHI</name>
<dbReference type="Proteomes" id="UP000295668">
    <property type="component" value="Unassembled WGS sequence"/>
</dbReference>
<protein>
    <submittedName>
        <fullName evidence="1">Uncharacterized protein</fullName>
    </submittedName>
</protein>
<evidence type="ECO:0000313" key="1">
    <source>
        <dbReference type="EMBL" id="TDG36439.1"/>
    </source>
</evidence>
<dbReference type="RefSeq" id="WP_133262168.1">
    <property type="nucleotide sequence ID" value="NZ_SJCY01000004.1"/>
</dbReference>
<dbReference type="PROSITE" id="PS51257">
    <property type="entry name" value="PROKAR_LIPOPROTEIN"/>
    <property type="match status" value="1"/>
</dbReference>
<accession>A0A4R5MMS7</accession>
<comment type="caution">
    <text evidence="1">The sequence shown here is derived from an EMBL/GenBank/DDBJ whole genome shotgun (WGS) entry which is preliminary data.</text>
</comment>